<accession>A0A2P2PCY7</accession>
<organism evidence="1">
    <name type="scientific">Rhizophora mucronata</name>
    <name type="common">Asiatic mangrove</name>
    <dbReference type="NCBI Taxonomy" id="61149"/>
    <lineage>
        <taxon>Eukaryota</taxon>
        <taxon>Viridiplantae</taxon>
        <taxon>Streptophyta</taxon>
        <taxon>Embryophyta</taxon>
        <taxon>Tracheophyta</taxon>
        <taxon>Spermatophyta</taxon>
        <taxon>Magnoliopsida</taxon>
        <taxon>eudicotyledons</taxon>
        <taxon>Gunneridae</taxon>
        <taxon>Pentapetalae</taxon>
        <taxon>rosids</taxon>
        <taxon>fabids</taxon>
        <taxon>Malpighiales</taxon>
        <taxon>Rhizophoraceae</taxon>
        <taxon>Rhizophora</taxon>
    </lineage>
</organism>
<protein>
    <submittedName>
        <fullName evidence="1">Uncharacterized protein</fullName>
    </submittedName>
</protein>
<proteinExistence type="predicted"/>
<reference evidence="1" key="1">
    <citation type="submission" date="2018-02" db="EMBL/GenBank/DDBJ databases">
        <title>Rhizophora mucronata_Transcriptome.</title>
        <authorList>
            <person name="Meera S.P."/>
            <person name="Sreeshan A."/>
            <person name="Augustine A."/>
        </authorList>
    </citation>
    <scope>NUCLEOTIDE SEQUENCE</scope>
    <source>
        <tissue evidence="1">Leaf</tissue>
    </source>
</reference>
<sequence length="13" mass="1515">MMTTIPNHTPLMQ</sequence>
<dbReference type="EMBL" id="GGEC01072124">
    <property type="protein sequence ID" value="MBX52608.1"/>
    <property type="molecule type" value="Transcribed_RNA"/>
</dbReference>
<name>A0A2P2PCY7_RHIMU</name>
<evidence type="ECO:0000313" key="1">
    <source>
        <dbReference type="EMBL" id="MBX52608.1"/>
    </source>
</evidence>